<organism evidence="7 8">
    <name type="scientific">Candidatus Taylorbacteria bacterium RIFCSPHIGHO2_02_FULL_43_32b</name>
    <dbReference type="NCBI Taxonomy" id="1802306"/>
    <lineage>
        <taxon>Bacteria</taxon>
        <taxon>Candidatus Tayloriibacteriota</taxon>
    </lineage>
</organism>
<dbReference type="AlphaFoldDB" id="A0A1G2MDZ3"/>
<evidence type="ECO:0000256" key="4">
    <source>
        <dbReference type="ARBA" id="ARBA00022801"/>
    </source>
</evidence>
<proteinExistence type="inferred from homology"/>
<keyword evidence="2" id="KW-0963">Cytoplasm</keyword>
<dbReference type="GO" id="GO:0006515">
    <property type="term" value="P:protein quality control for misfolded or incompletely synthesized proteins"/>
    <property type="evidence" value="ECO:0007669"/>
    <property type="project" value="TreeGrafter"/>
</dbReference>
<dbReference type="Proteomes" id="UP000177130">
    <property type="component" value="Unassembled WGS sequence"/>
</dbReference>
<evidence type="ECO:0000256" key="2">
    <source>
        <dbReference type="ARBA" id="ARBA00022490"/>
    </source>
</evidence>
<dbReference type="InterPro" id="IPR029045">
    <property type="entry name" value="ClpP/crotonase-like_dom_sf"/>
</dbReference>
<evidence type="ECO:0000313" key="8">
    <source>
        <dbReference type="Proteomes" id="UP000177130"/>
    </source>
</evidence>
<keyword evidence="5" id="KW-0720">Serine protease</keyword>
<protein>
    <recommendedName>
        <fullName evidence="6">ATP-dependent Clp protease proteolytic subunit</fullName>
    </recommendedName>
</protein>
<keyword evidence="3" id="KW-0645">Protease</keyword>
<sequence length="207" mass="23625">MEKEYDPFINYQKNVNKPKINLPQYIVSTLITSSFTSENSVDYFGTVNYATNERVLERIRVMCEKNPRESIYLTVTSPGGPTGTAMSFYDHVRYVLKPLVITIGSGDVDSSGLIIFLTGERRFVTKHTTFLFHLAGRVFENDRRFTASDMDAMTREDRKKDEQYASLVAERSRGRLSKENVMEMMKKNTILSPEEFVSCGLADAVLE</sequence>
<comment type="caution">
    <text evidence="7">The sequence shown here is derived from an EMBL/GenBank/DDBJ whole genome shotgun (WGS) entry which is preliminary data.</text>
</comment>
<accession>A0A1G2MDZ3</accession>
<name>A0A1G2MDZ3_9BACT</name>
<dbReference type="STRING" id="1802306.A3C72_03295"/>
<dbReference type="InterPro" id="IPR001907">
    <property type="entry name" value="ClpP"/>
</dbReference>
<evidence type="ECO:0000256" key="3">
    <source>
        <dbReference type="ARBA" id="ARBA00022670"/>
    </source>
</evidence>
<dbReference type="PANTHER" id="PTHR10381">
    <property type="entry name" value="ATP-DEPENDENT CLP PROTEASE PROTEOLYTIC SUBUNIT"/>
    <property type="match status" value="1"/>
</dbReference>
<evidence type="ECO:0000313" key="7">
    <source>
        <dbReference type="EMBL" id="OHA22098.1"/>
    </source>
</evidence>
<dbReference type="Pfam" id="PF00574">
    <property type="entry name" value="CLP_protease"/>
    <property type="match status" value="1"/>
</dbReference>
<evidence type="ECO:0000256" key="6">
    <source>
        <dbReference type="RuleBase" id="RU003567"/>
    </source>
</evidence>
<reference evidence="7 8" key="1">
    <citation type="journal article" date="2016" name="Nat. Commun.">
        <title>Thousands of microbial genomes shed light on interconnected biogeochemical processes in an aquifer system.</title>
        <authorList>
            <person name="Anantharaman K."/>
            <person name="Brown C.T."/>
            <person name="Hug L.A."/>
            <person name="Sharon I."/>
            <person name="Castelle C.J."/>
            <person name="Probst A.J."/>
            <person name="Thomas B.C."/>
            <person name="Singh A."/>
            <person name="Wilkins M.J."/>
            <person name="Karaoz U."/>
            <person name="Brodie E.L."/>
            <person name="Williams K.H."/>
            <person name="Hubbard S.S."/>
            <person name="Banfield J.F."/>
        </authorList>
    </citation>
    <scope>NUCLEOTIDE SEQUENCE [LARGE SCALE GENOMIC DNA]</scope>
</reference>
<dbReference type="InterPro" id="IPR023562">
    <property type="entry name" value="ClpP/TepA"/>
</dbReference>
<dbReference type="SUPFAM" id="SSF52096">
    <property type="entry name" value="ClpP/crotonase"/>
    <property type="match status" value="1"/>
</dbReference>
<keyword evidence="4" id="KW-0378">Hydrolase</keyword>
<comment type="similarity">
    <text evidence="1 6">Belongs to the peptidase S14 family.</text>
</comment>
<dbReference type="GO" id="GO:0004252">
    <property type="term" value="F:serine-type endopeptidase activity"/>
    <property type="evidence" value="ECO:0007669"/>
    <property type="project" value="InterPro"/>
</dbReference>
<evidence type="ECO:0000256" key="5">
    <source>
        <dbReference type="ARBA" id="ARBA00022825"/>
    </source>
</evidence>
<dbReference type="GO" id="GO:0051117">
    <property type="term" value="F:ATPase binding"/>
    <property type="evidence" value="ECO:0007669"/>
    <property type="project" value="TreeGrafter"/>
</dbReference>
<dbReference type="GO" id="GO:0009368">
    <property type="term" value="C:endopeptidase Clp complex"/>
    <property type="evidence" value="ECO:0007669"/>
    <property type="project" value="TreeGrafter"/>
</dbReference>
<dbReference type="GO" id="GO:0004176">
    <property type="term" value="F:ATP-dependent peptidase activity"/>
    <property type="evidence" value="ECO:0007669"/>
    <property type="project" value="InterPro"/>
</dbReference>
<dbReference type="EMBL" id="MHRK01000060">
    <property type="protein sequence ID" value="OHA22098.1"/>
    <property type="molecule type" value="Genomic_DNA"/>
</dbReference>
<dbReference type="Gene3D" id="3.90.226.10">
    <property type="entry name" value="2-enoyl-CoA Hydratase, Chain A, domain 1"/>
    <property type="match status" value="1"/>
</dbReference>
<evidence type="ECO:0000256" key="1">
    <source>
        <dbReference type="ARBA" id="ARBA00007039"/>
    </source>
</evidence>
<gene>
    <name evidence="7" type="ORF">A3C72_03295</name>
</gene>
<dbReference type="PRINTS" id="PR00127">
    <property type="entry name" value="CLPPROTEASEP"/>
</dbReference>
<dbReference type="PANTHER" id="PTHR10381:SF70">
    <property type="entry name" value="ATP-DEPENDENT CLP PROTEASE PROTEOLYTIC SUBUNIT"/>
    <property type="match status" value="1"/>
</dbReference>